<reference evidence="2" key="1">
    <citation type="journal article" date="2022" name="Mol. Ecol. Resour.">
        <title>The genomes of chicory, endive, great burdock and yacon provide insights into Asteraceae palaeo-polyploidization history and plant inulin production.</title>
        <authorList>
            <person name="Fan W."/>
            <person name="Wang S."/>
            <person name="Wang H."/>
            <person name="Wang A."/>
            <person name="Jiang F."/>
            <person name="Liu H."/>
            <person name="Zhao H."/>
            <person name="Xu D."/>
            <person name="Zhang Y."/>
        </authorList>
    </citation>
    <scope>NUCLEOTIDE SEQUENCE [LARGE SCALE GENOMIC DNA]</scope>
    <source>
        <strain evidence="2">cv. Yunnan</strain>
    </source>
</reference>
<accession>A0ACB9JIQ9</accession>
<protein>
    <submittedName>
        <fullName evidence="1">Uncharacterized protein</fullName>
    </submittedName>
</protein>
<keyword evidence="2" id="KW-1185">Reference proteome</keyword>
<evidence type="ECO:0000313" key="2">
    <source>
        <dbReference type="Proteomes" id="UP001056120"/>
    </source>
</evidence>
<name>A0ACB9JIQ9_9ASTR</name>
<sequence length="74" mass="8401">MAKYFIYNAYIEKMLKNGSLHFKTETFLSTMAAAPEDNTGSLKEQIAKVFEVSLKVTVSDEPEAYGRLFQKGSW</sequence>
<evidence type="ECO:0000313" key="1">
    <source>
        <dbReference type="EMBL" id="KAI3820222.1"/>
    </source>
</evidence>
<comment type="caution">
    <text evidence="1">The sequence shown here is derived from an EMBL/GenBank/DDBJ whole genome shotgun (WGS) entry which is preliminary data.</text>
</comment>
<gene>
    <name evidence="1" type="ORF">L1987_07765</name>
</gene>
<reference evidence="1 2" key="2">
    <citation type="journal article" date="2022" name="Mol. Ecol. Resour.">
        <title>The genomes of chicory, endive, great burdock and yacon provide insights into Asteraceae paleo-polyploidization history and plant inulin production.</title>
        <authorList>
            <person name="Fan W."/>
            <person name="Wang S."/>
            <person name="Wang H."/>
            <person name="Wang A."/>
            <person name="Jiang F."/>
            <person name="Liu H."/>
            <person name="Zhao H."/>
            <person name="Xu D."/>
            <person name="Zhang Y."/>
        </authorList>
    </citation>
    <scope>NUCLEOTIDE SEQUENCE [LARGE SCALE GENOMIC DNA]</scope>
    <source>
        <strain evidence="2">cv. Yunnan</strain>
        <tissue evidence="1">Leaves</tissue>
    </source>
</reference>
<dbReference type="EMBL" id="CM042020">
    <property type="protein sequence ID" value="KAI3820222.1"/>
    <property type="molecule type" value="Genomic_DNA"/>
</dbReference>
<proteinExistence type="predicted"/>
<organism evidence="1 2">
    <name type="scientific">Smallanthus sonchifolius</name>
    <dbReference type="NCBI Taxonomy" id="185202"/>
    <lineage>
        <taxon>Eukaryota</taxon>
        <taxon>Viridiplantae</taxon>
        <taxon>Streptophyta</taxon>
        <taxon>Embryophyta</taxon>
        <taxon>Tracheophyta</taxon>
        <taxon>Spermatophyta</taxon>
        <taxon>Magnoliopsida</taxon>
        <taxon>eudicotyledons</taxon>
        <taxon>Gunneridae</taxon>
        <taxon>Pentapetalae</taxon>
        <taxon>asterids</taxon>
        <taxon>campanulids</taxon>
        <taxon>Asterales</taxon>
        <taxon>Asteraceae</taxon>
        <taxon>Asteroideae</taxon>
        <taxon>Heliantheae alliance</taxon>
        <taxon>Millerieae</taxon>
        <taxon>Smallanthus</taxon>
    </lineage>
</organism>
<dbReference type="Proteomes" id="UP001056120">
    <property type="component" value="Linkage Group LG03"/>
</dbReference>